<dbReference type="EMBL" id="JAAXCZ010000026">
    <property type="protein sequence ID" value="MBC2385285.1"/>
    <property type="molecule type" value="Genomic_DNA"/>
</dbReference>
<proteinExistence type="predicted"/>
<reference evidence="1 2" key="1">
    <citation type="submission" date="2020-04" db="EMBL/GenBank/DDBJ databases">
        <title>Pseudomonas crami sp. nov., a novel proteolytic bacterial species isolated from cream.</title>
        <authorList>
            <person name="Hofmann K."/>
            <person name="Woller A."/>
            <person name="Huptas C."/>
            <person name="Wenning M."/>
            <person name="Scherer S."/>
            <person name="Doll E.V."/>
        </authorList>
    </citation>
    <scope>NUCLEOTIDE SEQUENCE [LARGE SCALE GENOMIC DNA]</scope>
    <source>
        <strain evidence="1 2">WS 5096</strain>
    </source>
</reference>
<keyword evidence="2" id="KW-1185">Reference proteome</keyword>
<name>A0ABR6THM8_9PSED</name>
<protein>
    <recommendedName>
        <fullName evidence="3">Phage protein</fullName>
    </recommendedName>
</protein>
<dbReference type="RefSeq" id="WP_185710738.1">
    <property type="nucleotide sequence ID" value="NZ_JAAXCZ010000026.1"/>
</dbReference>
<evidence type="ECO:0000313" key="2">
    <source>
        <dbReference type="Proteomes" id="UP000534677"/>
    </source>
</evidence>
<dbReference type="Proteomes" id="UP000534677">
    <property type="component" value="Unassembled WGS sequence"/>
</dbReference>
<comment type="caution">
    <text evidence="1">The sequence shown here is derived from an EMBL/GenBank/DDBJ whole genome shotgun (WGS) entry which is preliminary data.</text>
</comment>
<organism evidence="1 2">
    <name type="scientific">Pseudomonas cremoris</name>
    <dbReference type="NCBI Taxonomy" id="2724178"/>
    <lineage>
        <taxon>Bacteria</taxon>
        <taxon>Pseudomonadati</taxon>
        <taxon>Pseudomonadota</taxon>
        <taxon>Gammaproteobacteria</taxon>
        <taxon>Pseudomonadales</taxon>
        <taxon>Pseudomonadaceae</taxon>
        <taxon>Pseudomonas</taxon>
    </lineage>
</organism>
<gene>
    <name evidence="1" type="ORF">HF209_30485</name>
</gene>
<evidence type="ECO:0008006" key="3">
    <source>
        <dbReference type="Google" id="ProtNLM"/>
    </source>
</evidence>
<evidence type="ECO:0000313" key="1">
    <source>
        <dbReference type="EMBL" id="MBC2385285.1"/>
    </source>
</evidence>
<sequence>MSYAVVSDLVDEERHAQQHRKNASVELPAQVFVEAIRLAETIDFAPGSRFQESAIRTLGSFELHPALLLLSQWWEQNRVDGRLMKCGYAMPWVASGDGRYRCGCHQVPNESMAIFERWAPSIASVGNQVIVEFYAAQTIDAFNEREGLVIYHADGQVVGHSGASREALESGDHDEAWYSLLALAAFRERFPSAYAVIALEAAQRSLE</sequence>
<accession>A0ABR6THM8</accession>